<dbReference type="GO" id="GO:0004386">
    <property type="term" value="F:helicase activity"/>
    <property type="evidence" value="ECO:0007669"/>
    <property type="project" value="UniProtKB-KW"/>
</dbReference>
<comment type="caution">
    <text evidence="3">The sequence shown here is derived from an EMBL/GenBank/DDBJ whole genome shotgun (WGS) entry which is preliminary data.</text>
</comment>
<keyword evidence="3" id="KW-0347">Helicase</keyword>
<evidence type="ECO:0000259" key="2">
    <source>
        <dbReference type="Pfam" id="PF13625"/>
    </source>
</evidence>
<keyword evidence="3" id="KW-0378">Hydrolase</keyword>
<evidence type="ECO:0000256" key="1">
    <source>
        <dbReference type="SAM" id="MobiDB-lite"/>
    </source>
</evidence>
<dbReference type="EMBL" id="JBHSUA010000006">
    <property type="protein sequence ID" value="MFC6395632.1"/>
    <property type="molecule type" value="Genomic_DNA"/>
</dbReference>
<dbReference type="InterPro" id="IPR032830">
    <property type="entry name" value="XPB/Ssl2_N"/>
</dbReference>
<protein>
    <submittedName>
        <fullName evidence="3">Helicase-associated domain-containing protein</fullName>
    </submittedName>
</protein>
<gene>
    <name evidence="3" type="ORF">ACFP57_01295</name>
</gene>
<keyword evidence="4" id="KW-1185">Reference proteome</keyword>
<accession>A0ABW1WX79</accession>
<feature type="domain" description="Helicase XPB/Ssl2 N-terminal" evidence="2">
    <location>
        <begin position="439"/>
        <end position="560"/>
    </location>
</feature>
<name>A0ABW1WX79_9ACTN</name>
<dbReference type="Proteomes" id="UP001596266">
    <property type="component" value="Unassembled WGS sequence"/>
</dbReference>
<feature type="region of interest" description="Disordered" evidence="1">
    <location>
        <begin position="588"/>
        <end position="614"/>
    </location>
</feature>
<organism evidence="3 4">
    <name type="scientific">Luteococcus sanguinis</name>
    <dbReference type="NCBI Taxonomy" id="174038"/>
    <lineage>
        <taxon>Bacteria</taxon>
        <taxon>Bacillati</taxon>
        <taxon>Actinomycetota</taxon>
        <taxon>Actinomycetes</taxon>
        <taxon>Propionibacteriales</taxon>
        <taxon>Propionibacteriaceae</taxon>
        <taxon>Luteococcus</taxon>
    </lineage>
</organism>
<proteinExistence type="predicted"/>
<keyword evidence="3" id="KW-0547">Nucleotide-binding</keyword>
<keyword evidence="3" id="KW-0067">ATP-binding</keyword>
<evidence type="ECO:0000313" key="4">
    <source>
        <dbReference type="Proteomes" id="UP001596266"/>
    </source>
</evidence>
<sequence>MSRPRSIADVVRALPPEGLAELVRLRPDLAHPRPHDLAELVDRATGSASTQLAIEGLDAFQRRVCLALAATEDAITTRRLAALMAAERGAVGTAITALAKRALVWGSDRSWHLTRAARAAFGPYPAGLAPASALPLDDATIDQRVALAGPDAREVLERLLWTNPTGRVAHAERRGDVDSDRPVDRLLGLKLLRPLDSETIILPREVALRLRGGRLFTDEVPDRVPSWPPAEPSTISERAAEGSAFEAVRQLEGLVEALGRLHPRPLATGAISRRDANTLFAEVGDDRQALLLLLLAQHLGLVASQGQAWLPTTSWDRWLERPNWEHWTMLRDAWLGLETWPDPEAPVLAGSPLGWAAPLRRLAHAQLVAAAPGTPITAETLAARIEWLRPGWARLDLPAASTQLVDEARRLGLVALGRRTSLVDADDDPGFPEPVAQFVVQGDLTAVAPGPLHHDVARTMALLADRESTGGGGVHRFTAASLRRALDAGWTADEVREWLTEHSSTPLPGALDYLVTDVARRHGQVQVTPVAAVVTMEDPAVVESLLTHQQASSLGLRRLAPTVISAAAEPAELVAFLREAGLAPIATDEFGQRRTTPPPRRARPTTPPQRTSVPELDPEALVTELLGREEGLRTATEQATMVDLLRHQVAEPGWLGVEYVAEDGAPRSMTARVMAVSGGQVRLMRKAQGPMTLSLSRLISVTRVT</sequence>
<evidence type="ECO:0000313" key="3">
    <source>
        <dbReference type="EMBL" id="MFC6395632.1"/>
    </source>
</evidence>
<reference evidence="4" key="1">
    <citation type="journal article" date="2019" name="Int. J. Syst. Evol. Microbiol.">
        <title>The Global Catalogue of Microorganisms (GCM) 10K type strain sequencing project: providing services to taxonomists for standard genome sequencing and annotation.</title>
        <authorList>
            <consortium name="The Broad Institute Genomics Platform"/>
            <consortium name="The Broad Institute Genome Sequencing Center for Infectious Disease"/>
            <person name="Wu L."/>
            <person name="Ma J."/>
        </authorList>
    </citation>
    <scope>NUCLEOTIDE SEQUENCE [LARGE SCALE GENOMIC DNA]</scope>
    <source>
        <strain evidence="4">CGMCC 1.15277</strain>
    </source>
</reference>
<dbReference type="RefSeq" id="WP_343886375.1">
    <property type="nucleotide sequence ID" value="NZ_BAAAKI010000014.1"/>
</dbReference>
<dbReference type="Pfam" id="PF13625">
    <property type="entry name" value="Helicase_C_3"/>
    <property type="match status" value="1"/>
</dbReference>